<organism evidence="1 2">
    <name type="scientific">Eshraghiella crossota DSM 2876</name>
    <dbReference type="NCBI Taxonomy" id="511680"/>
    <lineage>
        <taxon>Bacteria</taxon>
        <taxon>Bacillati</taxon>
        <taxon>Bacillota</taxon>
        <taxon>Clostridia</taxon>
        <taxon>Lachnospirales</taxon>
        <taxon>Lachnospiraceae</taxon>
        <taxon>Eshraghiella</taxon>
    </lineage>
</organism>
<name>D4S2G4_9FIRM</name>
<reference evidence="1 2" key="1">
    <citation type="submission" date="2010-02" db="EMBL/GenBank/DDBJ databases">
        <authorList>
            <person name="Weinstock G."/>
            <person name="Sodergren E."/>
            <person name="Clifton S."/>
            <person name="Fulton L."/>
            <person name="Fulton B."/>
            <person name="Courtney L."/>
            <person name="Fronick C."/>
            <person name="Harrison M."/>
            <person name="Strong C."/>
            <person name="Farmer C."/>
            <person name="Delahaunty K."/>
            <person name="Markovic C."/>
            <person name="Hall O."/>
            <person name="Minx P."/>
            <person name="Tomlinson C."/>
            <person name="Mitreva M."/>
            <person name="Nelson J."/>
            <person name="Hou S."/>
            <person name="Wollam A."/>
            <person name="Pepin K.H."/>
            <person name="Johnson M."/>
            <person name="Bhonagiri V."/>
            <person name="Zhang X."/>
            <person name="Suruliraj S."/>
            <person name="Warren W."/>
            <person name="Chinwalla A."/>
            <person name="Mardis E.R."/>
            <person name="Wilson R.K."/>
        </authorList>
    </citation>
    <scope>NUCLEOTIDE SEQUENCE [LARGE SCALE GENOMIC DNA]</scope>
    <source>
        <strain evidence="1 2">DSM 2876</strain>
    </source>
</reference>
<dbReference type="Proteomes" id="UP000006238">
    <property type="component" value="Unassembled WGS sequence"/>
</dbReference>
<gene>
    <name evidence="1" type="ORF">BUTYVIB_02286</name>
</gene>
<protein>
    <submittedName>
        <fullName evidence="1">Uncharacterized protein</fullName>
    </submittedName>
</protein>
<proteinExistence type="predicted"/>
<evidence type="ECO:0000313" key="2">
    <source>
        <dbReference type="Proteomes" id="UP000006238"/>
    </source>
</evidence>
<accession>D4S2G4</accession>
<comment type="caution">
    <text evidence="1">The sequence shown here is derived from an EMBL/GenBank/DDBJ whole genome shotgun (WGS) entry which is preliminary data.</text>
</comment>
<keyword evidence="2" id="KW-1185">Reference proteome</keyword>
<dbReference type="EMBL" id="ABWN01000040">
    <property type="protein sequence ID" value="EFF67419.1"/>
    <property type="molecule type" value="Genomic_DNA"/>
</dbReference>
<dbReference type="HOGENOM" id="CLU_3230929_0_0_9"/>
<dbReference type="AlphaFoldDB" id="D4S2G4"/>
<sequence>MEHQQENKHEQSEYLFSPDVTTTKPLDFGVINEWAIPIGIAHF</sequence>
<evidence type="ECO:0000313" key="1">
    <source>
        <dbReference type="EMBL" id="EFF67419.1"/>
    </source>
</evidence>